<keyword evidence="1" id="KW-0732">Signal</keyword>
<keyword evidence="3" id="KW-1185">Reference proteome</keyword>
<proteinExistence type="predicted"/>
<dbReference type="Proteomes" id="UP000316270">
    <property type="component" value="Chromosome 4"/>
</dbReference>
<feature type="chain" id="PRO_5021832976" evidence="1">
    <location>
        <begin position="16"/>
        <end position="452"/>
    </location>
</feature>
<name>A0A517L2L3_9PEZI</name>
<dbReference type="AlphaFoldDB" id="A0A517L2L3"/>
<accession>A0A517L2L3</accession>
<evidence type="ECO:0000256" key="1">
    <source>
        <dbReference type="SAM" id="SignalP"/>
    </source>
</evidence>
<dbReference type="OrthoDB" id="4540290at2759"/>
<dbReference type="EMBL" id="CP042188">
    <property type="protein sequence ID" value="QDS69856.1"/>
    <property type="molecule type" value="Genomic_DNA"/>
</dbReference>
<gene>
    <name evidence="2" type="ORF">FKW77_000321</name>
</gene>
<organism evidence="2 3">
    <name type="scientific">Venturia effusa</name>
    <dbReference type="NCBI Taxonomy" id="50376"/>
    <lineage>
        <taxon>Eukaryota</taxon>
        <taxon>Fungi</taxon>
        <taxon>Dikarya</taxon>
        <taxon>Ascomycota</taxon>
        <taxon>Pezizomycotina</taxon>
        <taxon>Dothideomycetes</taxon>
        <taxon>Pleosporomycetidae</taxon>
        <taxon>Venturiales</taxon>
        <taxon>Venturiaceae</taxon>
        <taxon>Venturia</taxon>
    </lineage>
</organism>
<reference evidence="2 3" key="1">
    <citation type="submission" date="2019-07" db="EMBL/GenBank/DDBJ databases">
        <title>Finished genome of Venturia effusa.</title>
        <authorList>
            <person name="Young C.A."/>
            <person name="Cox M.P."/>
            <person name="Ganley A.R.D."/>
            <person name="David W.J."/>
        </authorList>
    </citation>
    <scope>NUCLEOTIDE SEQUENCE [LARGE SCALE GENOMIC DNA]</scope>
    <source>
        <strain evidence="3">albino</strain>
    </source>
</reference>
<evidence type="ECO:0000313" key="2">
    <source>
        <dbReference type="EMBL" id="QDS69856.1"/>
    </source>
</evidence>
<evidence type="ECO:0000313" key="3">
    <source>
        <dbReference type="Proteomes" id="UP000316270"/>
    </source>
</evidence>
<feature type="signal peptide" evidence="1">
    <location>
        <begin position="1"/>
        <end position="15"/>
    </location>
</feature>
<sequence length="452" mass="48670">MVFLTVLAVSRPTAGMQVASFSPQPEGTTESRVSFLTLPPELRQDVLLRTFTSHHHDEFIATIEARYCQGNHDLYPYDLHSFDSLHGTRYEVNVTQHYVTVHMKAKLWSRALKKTTDYLVSDIEYAEAGWLAGLGTAVIKAKERYEEMWELKTNDNAGFARGVTKATDGSMILDTTVQINGLPIRYKISGPAAMFKAASKVPGAAAAPDAQGPMGINVLLHGDGGQSFFDMPNQAVQKNLMGVAVLAPDPNLFWGGGSGLKRTDGVAHSQAVNDLIKTELPKMMAFNGSQVFFTTVSGGSIMMAGYFIPAQMKNYPGAGVLIACGGQAPQVTFQDANNVMKNTRIHYQTTVNELTSLQESIPQAASAYEKLAVAAGMTPDQIASMQTIDNTPAGGHCAFDAKGFVSGVQLMSNSYSAIMQGGSGMLQGVGNVLKTVVGNEKPTFGPERRQKE</sequence>
<protein>
    <submittedName>
        <fullName evidence="2">Uncharacterized protein</fullName>
    </submittedName>
</protein>